<dbReference type="PROSITE" id="PS51664">
    <property type="entry name" value="YCAO"/>
    <property type="match status" value="1"/>
</dbReference>
<evidence type="ECO:0000259" key="1">
    <source>
        <dbReference type="PROSITE" id="PS51664"/>
    </source>
</evidence>
<evidence type="ECO:0000313" key="2">
    <source>
        <dbReference type="EMBL" id="CAH2404998.1"/>
    </source>
</evidence>
<dbReference type="Proteomes" id="UP001152604">
    <property type="component" value="Unassembled WGS sequence"/>
</dbReference>
<proteinExistence type="predicted"/>
<accession>A0ABM9E779</accession>
<sequence>MLLTRSCLRNGLEEVSIASSALIAGLSAESHKVFRDGGRRAVTPEQTIARISPFLGQIGVTRVANITGLDRIGIPVVAVCRPNSRSLAVYQGKGATLAAARASGLMESLERYHAEFARVPELVASYESIRKSASAVDVKKLPKREGSTFHADLRRGWIQGINLLDRMPVWVPHEIVHYATAGEFGEDRYFQTSSTGLAAGNSYSEAVLHGMCEAIERDCSTLWRLRNPAVQQLSRIDLASVSDPRCLTLIEKLKAAGLGVAAWETTTEIGVASFVCRIAEPESSGPSPYEFTDAAGCHPSKEVALARAILEAAQGRATAISGARDDLFDDYYEPVGRALAEKLHNDLLSGQCFRSFQHTPSFDGDIIESDVSYVLGKLAAAGIQDVVAVCLTRSDFRIPVVRIIIPELEDGELNDCYSPRGRAIRAYRGRS</sequence>
<dbReference type="PANTHER" id="PTHR37809">
    <property type="entry name" value="RIBOSOMAL PROTEIN S12 METHYLTHIOTRANSFERASE ACCESSORY FACTOR YCAO"/>
    <property type="match status" value="1"/>
</dbReference>
<dbReference type="PANTHER" id="PTHR37809:SF1">
    <property type="entry name" value="RIBOSOMAL PROTEIN S12 METHYLTHIOTRANSFERASE ACCESSORY FACTOR YCAO"/>
    <property type="match status" value="1"/>
</dbReference>
<dbReference type="EMBL" id="CAKXZS010000034">
    <property type="protein sequence ID" value="CAH2404998.1"/>
    <property type="molecule type" value="Genomic_DNA"/>
</dbReference>
<dbReference type="InterPro" id="IPR003776">
    <property type="entry name" value="YcaO-like_dom"/>
</dbReference>
<comment type="caution">
    <text evidence="2">The sequence shown here is derived from an EMBL/GenBank/DDBJ whole genome shotgun (WGS) entry which is preliminary data.</text>
</comment>
<feature type="domain" description="YcaO" evidence="1">
    <location>
        <begin position="92"/>
        <end position="431"/>
    </location>
</feature>
<dbReference type="NCBIfam" id="TIGR00702">
    <property type="entry name" value="YcaO-type kinase domain"/>
    <property type="match status" value="1"/>
</dbReference>
<keyword evidence="3" id="KW-1185">Reference proteome</keyword>
<evidence type="ECO:0000313" key="3">
    <source>
        <dbReference type="Proteomes" id="UP001152604"/>
    </source>
</evidence>
<organism evidence="2 3">
    <name type="scientific">Mesorhizobium ventifaucium</name>
    <dbReference type="NCBI Taxonomy" id="666020"/>
    <lineage>
        <taxon>Bacteria</taxon>
        <taxon>Pseudomonadati</taxon>
        <taxon>Pseudomonadota</taxon>
        <taxon>Alphaproteobacteria</taxon>
        <taxon>Hyphomicrobiales</taxon>
        <taxon>Phyllobacteriaceae</taxon>
        <taxon>Mesorhizobium</taxon>
    </lineage>
</organism>
<dbReference type="Gene3D" id="3.30.1330.230">
    <property type="match status" value="1"/>
</dbReference>
<dbReference type="Pfam" id="PF02624">
    <property type="entry name" value="YcaO"/>
    <property type="match status" value="1"/>
</dbReference>
<gene>
    <name evidence="2" type="ORF">MES4922_40011</name>
</gene>
<protein>
    <submittedName>
        <fullName evidence="2">YcaO domain-containing protein</fullName>
    </submittedName>
</protein>
<name>A0ABM9E779_9HYPH</name>
<reference evidence="2" key="1">
    <citation type="submission" date="2022-03" db="EMBL/GenBank/DDBJ databases">
        <authorList>
            <person name="Brunel B."/>
        </authorList>
    </citation>
    <scope>NUCLEOTIDE SEQUENCE</scope>
    <source>
        <strain evidence="2">STM4922sample</strain>
    </source>
</reference>